<keyword evidence="1" id="KW-0175">Coiled coil</keyword>
<feature type="coiled-coil region" evidence="1">
    <location>
        <begin position="540"/>
        <end position="725"/>
    </location>
</feature>
<dbReference type="GO" id="GO:0005814">
    <property type="term" value="C:centriole"/>
    <property type="evidence" value="ECO:0007669"/>
    <property type="project" value="TreeGrafter"/>
</dbReference>
<feature type="region of interest" description="Disordered" evidence="2">
    <location>
        <begin position="836"/>
        <end position="856"/>
    </location>
</feature>
<feature type="region of interest" description="Disordered" evidence="2">
    <location>
        <begin position="342"/>
        <end position="377"/>
    </location>
</feature>
<dbReference type="Proteomes" id="UP000823561">
    <property type="component" value="Chromosome 1"/>
</dbReference>
<feature type="compositionally biased region" description="Low complexity" evidence="2">
    <location>
        <begin position="445"/>
        <end position="454"/>
    </location>
</feature>
<keyword evidence="4" id="KW-1185">Reference proteome</keyword>
<feature type="compositionally biased region" description="Low complexity" evidence="2">
    <location>
        <begin position="342"/>
        <end position="359"/>
    </location>
</feature>
<dbReference type="GO" id="GO:0010457">
    <property type="term" value="P:centriole-centriole cohesion"/>
    <property type="evidence" value="ECO:0007669"/>
    <property type="project" value="TreeGrafter"/>
</dbReference>
<feature type="compositionally biased region" description="Pro residues" evidence="2">
    <location>
        <begin position="407"/>
        <end position="418"/>
    </location>
</feature>
<evidence type="ECO:0000256" key="1">
    <source>
        <dbReference type="SAM" id="Coils"/>
    </source>
</evidence>
<organism evidence="3 4">
    <name type="scientific">Alosa alosa</name>
    <name type="common">allis shad</name>
    <dbReference type="NCBI Taxonomy" id="278164"/>
    <lineage>
        <taxon>Eukaryota</taxon>
        <taxon>Metazoa</taxon>
        <taxon>Chordata</taxon>
        <taxon>Craniata</taxon>
        <taxon>Vertebrata</taxon>
        <taxon>Euteleostomi</taxon>
        <taxon>Actinopterygii</taxon>
        <taxon>Neopterygii</taxon>
        <taxon>Teleostei</taxon>
        <taxon>Clupei</taxon>
        <taxon>Clupeiformes</taxon>
        <taxon>Clupeoidei</taxon>
        <taxon>Clupeidae</taxon>
        <taxon>Alosa</taxon>
    </lineage>
</organism>
<evidence type="ECO:0000313" key="3">
    <source>
        <dbReference type="EMBL" id="KAG5285877.1"/>
    </source>
</evidence>
<name>A0AAV6HK83_9TELE</name>
<evidence type="ECO:0008006" key="5">
    <source>
        <dbReference type="Google" id="ProtNLM"/>
    </source>
</evidence>
<feature type="region of interest" description="Disordered" evidence="2">
    <location>
        <begin position="1187"/>
        <end position="1209"/>
    </location>
</feature>
<proteinExistence type="predicted"/>
<feature type="coiled-coil region" evidence="1">
    <location>
        <begin position="875"/>
        <end position="951"/>
    </location>
</feature>
<accession>A0AAV6HK83</accession>
<dbReference type="Gene3D" id="1.10.287.1490">
    <property type="match status" value="1"/>
</dbReference>
<feature type="region of interest" description="Disordered" evidence="2">
    <location>
        <begin position="758"/>
        <end position="807"/>
    </location>
</feature>
<dbReference type="InterPro" id="IPR038810">
    <property type="entry name" value="CNTLN"/>
</dbReference>
<feature type="compositionally biased region" description="Polar residues" evidence="2">
    <location>
        <begin position="360"/>
        <end position="377"/>
    </location>
</feature>
<feature type="region of interest" description="Disordered" evidence="2">
    <location>
        <begin position="403"/>
        <end position="460"/>
    </location>
</feature>
<comment type="caution">
    <text evidence="3">The sequence shown here is derived from an EMBL/GenBank/DDBJ whole genome shotgun (WGS) entry which is preliminary data.</text>
</comment>
<evidence type="ECO:0000256" key="2">
    <source>
        <dbReference type="SAM" id="MobiDB-lite"/>
    </source>
</evidence>
<feature type="compositionally biased region" description="Acidic residues" evidence="2">
    <location>
        <begin position="783"/>
        <end position="797"/>
    </location>
</feature>
<dbReference type="SUPFAM" id="SSF57997">
    <property type="entry name" value="Tropomyosin"/>
    <property type="match status" value="1"/>
</dbReference>
<dbReference type="GO" id="GO:0005813">
    <property type="term" value="C:centrosome"/>
    <property type="evidence" value="ECO:0007669"/>
    <property type="project" value="TreeGrafter"/>
</dbReference>
<sequence>MEEKDGNRRVFILEHEVKSLTEELSQCQADKEFVWSLWKRLQVANPDLTQAVSLIVEREREKAEAKDRKVLEILQAKDYKIQELEQQKVTGQQQEINNLYQSRQRGDGELDIMKTELAALRQRQGNTSRELKEWRQRSAKAEEEGQRVVSALEEEKRGLEARCAALLADLERAREQQSQHSHRQDHIHATVKELEQELASVKQQVCAAEARVCDLSVQLSSREQELTQKEQCVAQLRHELQGLQALYSQSVEHAGEQAQLIQQLEGLNLDTQRVLRSQEQAHTADTVSYHKLYTELCVTHRALVCNESQLREREAGLSTQLRERDQQLQQLQEQLQQLQVELQQQQQQPAPLPAQQPRQSSSTTVCTQTRQTNSQHFEQLQLEPRLDAAEGEQDLHGALEVQGQTPLPQPQPGEPPEGPSHSECPGPKSRQSRGMQDALGRRSRSLSPRNSSRVAVEEEEEAKIQRLQELLALKTEENEALRKAHDKRQERLRLIQTHYRSLREQLRQAEEAQGKSCVRNVRAEPWQLRQENSDGVWNELAFFRRQNKKLLAEKANLEEELDVLRVQAAMDRTTTHELRLCLEQEYQELLRRVATQQTEVSSSTPSKPSARRLQESILRIEQLERKMESLEEETQQLHQDNQELQEANAALARARDDLQAALHRLCAQRAVQEEASQARAAAERERLLGEVQALQAEVEAFRREAEGADREASRARQRALRLRQELGVVRAERDFLRTTVTRRRAKGPVAPVSRIKVRSAWSRAPPGQHRARRRASPARDGWEDLSADSASEEEYSDSLDNAPPNTTLRKKTIHRVYRCAGVGGVGGRASLAELPAEEQSVAEPPSARCCAGHEGRARKRRLRPKAACAETRPRVLALRQQIRTLQQDRREAEQQARQHSHACQQLRSQLQTTAQKLASSKQLAQKLSTELTGVEQQKKVLEMELEQWRRVQVQLPPPPAPPVQPAPAPDPSGPALKQLEVEVRQLQTKLRNASNEVTKHTAASKSLKAELGEKDQRLRELQEKLGHSERAVGMKKQLVEDLKTRLKFFQETERSLKGQLEELERKVKTLSEEASNRKAFVDSLKRRLSVATTEKGQHEASSLKLQEDLQKKDKKLQSLLARVAESEKAMAELQDAASRQMHGLTQQSTQALEGANRKLSLASAQLQQLHTFIQALAREVEREAQAVKGEVRKRKRQRKASIQGDGRLSKSSMVRAQSIAASILNMSERDLVDMLDTDEEAEDGSGEQDWLQSMHKLLQHQIPSAELLMDAMLAKMKERKVLTEELATLEAAVSEKA</sequence>
<feature type="coiled-coil region" evidence="1">
    <location>
        <begin position="117"/>
        <end position="246"/>
    </location>
</feature>
<dbReference type="EMBL" id="JADWDJ010000001">
    <property type="protein sequence ID" value="KAG5285877.1"/>
    <property type="molecule type" value="Genomic_DNA"/>
</dbReference>
<evidence type="ECO:0000313" key="4">
    <source>
        <dbReference type="Proteomes" id="UP000823561"/>
    </source>
</evidence>
<protein>
    <recommendedName>
        <fullName evidence="5">Centlein</fullName>
    </recommendedName>
</protein>
<feature type="coiled-coil region" evidence="1">
    <location>
        <begin position="976"/>
        <end position="1136"/>
    </location>
</feature>
<dbReference type="PANTHER" id="PTHR18957">
    <property type="entry name" value="CENTLEIN"/>
    <property type="match status" value="1"/>
</dbReference>
<gene>
    <name evidence="3" type="ORF">AALO_G00008480</name>
</gene>
<dbReference type="PANTHER" id="PTHR18957:SF0">
    <property type="entry name" value="CENTLEIN"/>
    <property type="match status" value="1"/>
</dbReference>
<reference evidence="3 4" key="1">
    <citation type="submission" date="2020-10" db="EMBL/GenBank/DDBJ databases">
        <title>Chromosome-scale genome assembly of the Allis shad, Alosa alosa.</title>
        <authorList>
            <person name="Margot Z."/>
            <person name="Christophe K."/>
            <person name="Cabau C."/>
            <person name="Louis A."/>
            <person name="Berthelot C."/>
            <person name="Parey E."/>
            <person name="Roest Crollius H."/>
            <person name="Montfort J."/>
            <person name="Robinson-Rechavi M."/>
            <person name="Bucao C."/>
            <person name="Bouchez O."/>
            <person name="Gislard M."/>
            <person name="Lluch J."/>
            <person name="Milhes M."/>
            <person name="Lampietro C."/>
            <person name="Lopez Roques C."/>
            <person name="Donnadieu C."/>
            <person name="Braasch I."/>
            <person name="Desvignes T."/>
            <person name="Postlethwait J."/>
            <person name="Bobe J."/>
            <person name="Guiguen Y."/>
        </authorList>
    </citation>
    <scope>NUCLEOTIDE SEQUENCE [LARGE SCALE GENOMIC DNA]</scope>
    <source>
        <strain evidence="3">M-15738</strain>
        <tissue evidence="3">Blood</tissue>
    </source>
</reference>